<proteinExistence type="predicted"/>
<evidence type="ECO:0000313" key="2">
    <source>
        <dbReference type="EMBL" id="GAA3989501.1"/>
    </source>
</evidence>
<reference evidence="3" key="1">
    <citation type="journal article" date="2019" name="Int. J. Syst. Evol. Microbiol.">
        <title>The Global Catalogue of Microorganisms (GCM) 10K type strain sequencing project: providing services to taxonomists for standard genome sequencing and annotation.</title>
        <authorList>
            <consortium name="The Broad Institute Genomics Platform"/>
            <consortium name="The Broad Institute Genome Sequencing Center for Infectious Disease"/>
            <person name="Wu L."/>
            <person name="Ma J."/>
        </authorList>
    </citation>
    <scope>NUCLEOTIDE SEQUENCE [LARGE SCALE GENOMIC DNA]</scope>
    <source>
        <strain evidence="3">JCM 17342</strain>
    </source>
</reference>
<comment type="caution">
    <text evidence="2">The sequence shown here is derived from an EMBL/GenBank/DDBJ whole genome shotgun (WGS) entry which is preliminary data.</text>
</comment>
<protein>
    <submittedName>
        <fullName evidence="2">ArsO family NAD(P)H-dependent flavin-containing monooxygenase</fullName>
    </submittedName>
</protein>
<dbReference type="Gene3D" id="3.50.50.60">
    <property type="entry name" value="FAD/NAD(P)-binding domain"/>
    <property type="match status" value="1"/>
</dbReference>
<keyword evidence="2" id="KW-0503">Monooxygenase</keyword>
<dbReference type="RefSeq" id="WP_344870831.1">
    <property type="nucleotide sequence ID" value="NZ_BAABAL010000004.1"/>
</dbReference>
<accession>A0ABP7QXK6</accession>
<evidence type="ECO:0000256" key="1">
    <source>
        <dbReference type="ARBA" id="ARBA00023002"/>
    </source>
</evidence>
<keyword evidence="1" id="KW-0560">Oxidoreductase</keyword>
<sequence>MNSPDALIIGGGQAGLAAAHALRQHGLRPVILEAGAEAVGSWPRYYDSLTLFSPARFSSLPGLAFGGDPERYPHRDEVTDYLRRYATRLDADLRTDHRVSTVEHRAGRFDVTTTSGVELSAPLLIAATGSFNNPHRPALPGLDTFTGTVLHAGDYRAPNSLADKRIVVVGAGNSAVQIAVELAEHAHVTLATRERIRFAPQRPFGRDVHLWAKLTGADSLPIGPWLTNPPGQPVFDTGRYRTAITARRPDRRPMFTRLDGDRVHWSDGTTEPIEVLILATGYHPDLNYLTPLNTLAPSGKPDQRAGLSTTHPGLGYLGLEWQRILASNTLRGVGRDAAHLIPRLLRARARQLGRM</sequence>
<name>A0ABP7QXK6_9PSEU</name>
<dbReference type="PANTHER" id="PTHR43539:SF78">
    <property type="entry name" value="FLAVIN-CONTAINING MONOOXYGENASE"/>
    <property type="match status" value="1"/>
</dbReference>
<evidence type="ECO:0000313" key="3">
    <source>
        <dbReference type="Proteomes" id="UP001501747"/>
    </source>
</evidence>
<dbReference type="InterPro" id="IPR050982">
    <property type="entry name" value="Auxin_biosynth/cation_transpt"/>
</dbReference>
<dbReference type="GO" id="GO:0004497">
    <property type="term" value="F:monooxygenase activity"/>
    <property type="evidence" value="ECO:0007669"/>
    <property type="project" value="UniProtKB-KW"/>
</dbReference>
<dbReference type="EMBL" id="BAABAL010000004">
    <property type="protein sequence ID" value="GAA3989501.1"/>
    <property type="molecule type" value="Genomic_DNA"/>
</dbReference>
<organism evidence="2 3">
    <name type="scientific">Allokutzneria multivorans</name>
    <dbReference type="NCBI Taxonomy" id="1142134"/>
    <lineage>
        <taxon>Bacteria</taxon>
        <taxon>Bacillati</taxon>
        <taxon>Actinomycetota</taxon>
        <taxon>Actinomycetes</taxon>
        <taxon>Pseudonocardiales</taxon>
        <taxon>Pseudonocardiaceae</taxon>
        <taxon>Allokutzneria</taxon>
    </lineage>
</organism>
<dbReference type="PANTHER" id="PTHR43539">
    <property type="entry name" value="FLAVIN-BINDING MONOOXYGENASE-LIKE PROTEIN (AFU_ORTHOLOGUE AFUA_4G09220)"/>
    <property type="match status" value="1"/>
</dbReference>
<dbReference type="Proteomes" id="UP001501747">
    <property type="component" value="Unassembled WGS sequence"/>
</dbReference>
<dbReference type="PRINTS" id="PR00368">
    <property type="entry name" value="FADPNR"/>
</dbReference>
<keyword evidence="3" id="KW-1185">Reference proteome</keyword>
<dbReference type="SUPFAM" id="SSF51905">
    <property type="entry name" value="FAD/NAD(P)-binding domain"/>
    <property type="match status" value="2"/>
</dbReference>
<gene>
    <name evidence="2" type="ORF">GCM10022247_05130</name>
</gene>
<dbReference type="Pfam" id="PF13738">
    <property type="entry name" value="Pyr_redox_3"/>
    <property type="match status" value="1"/>
</dbReference>
<dbReference type="PRINTS" id="PR00469">
    <property type="entry name" value="PNDRDTASEII"/>
</dbReference>
<dbReference type="InterPro" id="IPR036188">
    <property type="entry name" value="FAD/NAD-bd_sf"/>
</dbReference>